<proteinExistence type="predicted"/>
<organism evidence="3 4">
    <name type="scientific">Solanum tuberosum</name>
    <name type="common">Potato</name>
    <dbReference type="NCBI Taxonomy" id="4113"/>
    <lineage>
        <taxon>Eukaryota</taxon>
        <taxon>Viridiplantae</taxon>
        <taxon>Streptophyta</taxon>
        <taxon>Embryophyta</taxon>
        <taxon>Tracheophyta</taxon>
        <taxon>Spermatophyta</taxon>
        <taxon>Magnoliopsida</taxon>
        <taxon>eudicotyledons</taxon>
        <taxon>Gunneridae</taxon>
        <taxon>Pentapetalae</taxon>
        <taxon>asterids</taxon>
        <taxon>lamiids</taxon>
        <taxon>Solanales</taxon>
        <taxon>Solanaceae</taxon>
        <taxon>Solanoideae</taxon>
        <taxon>Solaneae</taxon>
        <taxon>Solanum</taxon>
    </lineage>
</organism>
<reference evidence="3 4" key="1">
    <citation type="journal article" date="2021" name="bioRxiv">
        <title>Chromosome-scale and haplotype-resolved genome assembly of a tetraploid potato cultivar.</title>
        <authorList>
            <person name="Sun H."/>
            <person name="Jiao W.-B."/>
            <person name="Krause K."/>
            <person name="Campoy J.A."/>
            <person name="Goel M."/>
            <person name="Folz-Donahue K."/>
            <person name="Kukat C."/>
            <person name="Huettel B."/>
            <person name="Schneeberger K."/>
        </authorList>
    </citation>
    <scope>NUCLEOTIDE SEQUENCE [LARGE SCALE GENOMIC DNA]</scope>
    <source>
        <strain evidence="3">SolTubOtavaFocal</strain>
        <tissue evidence="3">Leaves</tissue>
    </source>
</reference>
<protein>
    <recommendedName>
        <fullName evidence="2">DUF4283 domain-containing protein</fullName>
    </recommendedName>
</protein>
<name>A0ABQ7VK86_SOLTU</name>
<evidence type="ECO:0000313" key="4">
    <source>
        <dbReference type="Proteomes" id="UP000826656"/>
    </source>
</evidence>
<dbReference type="PANTHER" id="PTHR33233">
    <property type="entry name" value="ENDONUCLEASE/EXONUCLEASE/PHOSPHATASE"/>
    <property type="match status" value="1"/>
</dbReference>
<dbReference type="Proteomes" id="UP000826656">
    <property type="component" value="Unassembled WGS sequence"/>
</dbReference>
<comment type="caution">
    <text evidence="3">The sequence shown here is derived from an EMBL/GenBank/DDBJ whole genome shotgun (WGS) entry which is preliminary data.</text>
</comment>
<keyword evidence="4" id="KW-1185">Reference proteome</keyword>
<feature type="domain" description="DUF4283" evidence="2">
    <location>
        <begin position="79"/>
        <end position="161"/>
    </location>
</feature>
<dbReference type="PANTHER" id="PTHR33233:SF17">
    <property type="entry name" value="DUF4283 DOMAIN-CONTAINING PROTEIN"/>
    <property type="match status" value="1"/>
</dbReference>
<gene>
    <name evidence="3" type="ORF">KY290_012921</name>
</gene>
<dbReference type="InterPro" id="IPR025558">
    <property type="entry name" value="DUF4283"/>
</dbReference>
<dbReference type="Pfam" id="PF14111">
    <property type="entry name" value="DUF4283"/>
    <property type="match status" value="1"/>
</dbReference>
<evidence type="ECO:0000256" key="1">
    <source>
        <dbReference type="SAM" id="MobiDB-lite"/>
    </source>
</evidence>
<feature type="region of interest" description="Disordered" evidence="1">
    <location>
        <begin position="9"/>
        <end position="29"/>
    </location>
</feature>
<sequence length="162" mass="18957">MPYVVHKEYGEEKPSWGSGMQPPVLEEHPETEKGKEAWTYLFQSNWLAPKRMTLNFITPMMQNREKVVKFCKKEVELETQKWKLALNLYVVGAAPTIASLERYIVAKWNFITKPIVYHHNDGYFLVQFSSLDDRDEVLYSGPHMLNNMPIIAKTWSLDFDLS</sequence>
<evidence type="ECO:0000313" key="3">
    <source>
        <dbReference type="EMBL" id="KAH0768940.1"/>
    </source>
</evidence>
<dbReference type="EMBL" id="JAIVGD010000011">
    <property type="protein sequence ID" value="KAH0768940.1"/>
    <property type="molecule type" value="Genomic_DNA"/>
</dbReference>
<accession>A0ABQ7VK86</accession>
<evidence type="ECO:0000259" key="2">
    <source>
        <dbReference type="Pfam" id="PF14111"/>
    </source>
</evidence>